<evidence type="ECO:0000313" key="1">
    <source>
        <dbReference type="EMBL" id="VDM22785.1"/>
    </source>
</evidence>
<dbReference type="WBParaSite" id="TTAC_0000353001-mRNA-1">
    <property type="protein sequence ID" value="TTAC_0000353001-mRNA-1"/>
    <property type="gene ID" value="TTAC_0000353001"/>
</dbReference>
<dbReference type="EMBL" id="UYWX01002565">
    <property type="protein sequence ID" value="VDM22785.1"/>
    <property type="molecule type" value="Genomic_DNA"/>
</dbReference>
<dbReference type="Proteomes" id="UP000274429">
    <property type="component" value="Unassembled WGS sequence"/>
</dbReference>
<proteinExistence type="predicted"/>
<evidence type="ECO:0000313" key="2">
    <source>
        <dbReference type="Proteomes" id="UP000274429"/>
    </source>
</evidence>
<keyword evidence="2" id="KW-1185">Reference proteome</keyword>
<reference evidence="1 2" key="2">
    <citation type="submission" date="2018-11" db="EMBL/GenBank/DDBJ databases">
        <authorList>
            <consortium name="Pathogen Informatics"/>
        </authorList>
    </citation>
    <scope>NUCLEOTIDE SEQUENCE [LARGE SCALE GENOMIC DNA]</scope>
</reference>
<gene>
    <name evidence="1" type="ORF">TTAC_LOCUS3515</name>
</gene>
<dbReference type="STRING" id="6205.A0A0R3WRZ0"/>
<protein>
    <submittedName>
        <fullName evidence="3">FANCI_S4 domain-containing protein</fullName>
    </submittedName>
</protein>
<reference evidence="3" key="1">
    <citation type="submission" date="2017-02" db="UniProtKB">
        <authorList>
            <consortium name="WormBaseParasite"/>
        </authorList>
    </citation>
    <scope>IDENTIFICATION</scope>
</reference>
<name>A0A0R3WRZ0_HYDTA</name>
<evidence type="ECO:0000313" key="3">
    <source>
        <dbReference type="WBParaSite" id="TTAC_0000353001-mRNA-1"/>
    </source>
</evidence>
<organism evidence="3">
    <name type="scientific">Hydatigena taeniaeformis</name>
    <name type="common">Feline tapeworm</name>
    <name type="synonym">Taenia taeniaeformis</name>
    <dbReference type="NCBI Taxonomy" id="6205"/>
    <lineage>
        <taxon>Eukaryota</taxon>
        <taxon>Metazoa</taxon>
        <taxon>Spiralia</taxon>
        <taxon>Lophotrochozoa</taxon>
        <taxon>Platyhelminthes</taxon>
        <taxon>Cestoda</taxon>
        <taxon>Eucestoda</taxon>
        <taxon>Cyclophyllidea</taxon>
        <taxon>Taeniidae</taxon>
        <taxon>Hydatigera</taxon>
    </lineage>
</organism>
<dbReference type="AlphaFoldDB" id="A0A0R3WRZ0"/>
<sequence>MFLPILIYQVHYVFDYLAELKLTADWVKAVKSMCEAELRKYKAAGKGKRSRRLTTQGNLLKCEYEAELKDLCTDFATFLEAYDAFTAKAVSLLE</sequence>
<accession>A0A0R3WRZ0</accession>